<feature type="region of interest" description="Disordered" evidence="5">
    <location>
        <begin position="194"/>
        <end position="213"/>
    </location>
</feature>
<gene>
    <name evidence="6" type="ORF">ACHAWO_012095</name>
</gene>
<dbReference type="PANTHER" id="PTHR22761">
    <property type="entry name" value="CHARGED MULTIVESICULAR BODY PROTEIN"/>
    <property type="match status" value="1"/>
</dbReference>
<feature type="region of interest" description="Disordered" evidence="5">
    <location>
        <begin position="1"/>
        <end position="37"/>
    </location>
</feature>
<dbReference type="Gene3D" id="1.10.287.1060">
    <property type="entry name" value="ESAT-6-like"/>
    <property type="match status" value="1"/>
</dbReference>
<dbReference type="GO" id="GO:0005768">
    <property type="term" value="C:endosome"/>
    <property type="evidence" value="ECO:0007669"/>
    <property type="project" value="UniProtKB-SubCell"/>
</dbReference>
<dbReference type="InterPro" id="IPR005024">
    <property type="entry name" value="Snf7_fam"/>
</dbReference>
<feature type="compositionally biased region" description="Polar residues" evidence="5">
    <location>
        <begin position="11"/>
        <end position="21"/>
    </location>
</feature>
<dbReference type="PANTHER" id="PTHR22761:SF10">
    <property type="entry name" value="GH13992P"/>
    <property type="match status" value="1"/>
</dbReference>
<reference evidence="6 7" key="1">
    <citation type="submission" date="2024-10" db="EMBL/GenBank/DDBJ databases">
        <title>Updated reference genomes for cyclostephanoid diatoms.</title>
        <authorList>
            <person name="Roberts W.R."/>
            <person name="Alverson A.J."/>
        </authorList>
    </citation>
    <scope>NUCLEOTIDE SEQUENCE [LARGE SCALE GENOMIC DNA]</scope>
    <source>
        <strain evidence="6 7">AJA010-31</strain>
    </source>
</reference>
<comment type="subcellular location">
    <subcellularLocation>
        <location evidence="1">Endosome</location>
    </subcellularLocation>
</comment>
<evidence type="ECO:0000256" key="2">
    <source>
        <dbReference type="ARBA" id="ARBA00006190"/>
    </source>
</evidence>
<evidence type="ECO:0000313" key="6">
    <source>
        <dbReference type="EMBL" id="KAL3776880.1"/>
    </source>
</evidence>
<feature type="coiled-coil region" evidence="4">
    <location>
        <begin position="143"/>
        <end position="188"/>
    </location>
</feature>
<keyword evidence="3" id="KW-0967">Endosome</keyword>
<dbReference type="EMBL" id="JALLPJ020001077">
    <property type="protein sequence ID" value="KAL3776880.1"/>
    <property type="molecule type" value="Genomic_DNA"/>
</dbReference>
<feature type="compositionally biased region" description="Basic and acidic residues" evidence="5">
    <location>
        <begin position="1"/>
        <end position="10"/>
    </location>
</feature>
<feature type="coiled-coil region" evidence="4">
    <location>
        <begin position="87"/>
        <end position="114"/>
    </location>
</feature>
<dbReference type="Pfam" id="PF03357">
    <property type="entry name" value="Snf7"/>
    <property type="match status" value="1"/>
</dbReference>
<evidence type="ECO:0000256" key="5">
    <source>
        <dbReference type="SAM" id="MobiDB-lite"/>
    </source>
</evidence>
<evidence type="ECO:0000256" key="4">
    <source>
        <dbReference type="SAM" id="Coils"/>
    </source>
</evidence>
<comment type="caution">
    <text evidence="6">The sequence shown here is derived from an EMBL/GenBank/DDBJ whole genome shotgun (WGS) entry which is preliminary data.</text>
</comment>
<evidence type="ECO:0000256" key="1">
    <source>
        <dbReference type="ARBA" id="ARBA00004177"/>
    </source>
</evidence>
<dbReference type="Gene3D" id="6.10.250.1710">
    <property type="match status" value="1"/>
</dbReference>
<sequence>MNWFGRKKDTQQPSAVSSTSRPAGGGGGGAATRAKTANTVVSLRENIATQEKREQHLEKKIEMCVKEAKEKMAKKDKKGALFKMKQKKLYEQEIDKIQNIKMTLETQVMNLESAAQNAETFKAMQSGKTAMTEIRQQTNIEHVDDLMDEIKEEMELADEISNALAQPVDLLIADEDDLLAELNELEANDVEEELLRPTKKAEVPAMPDVPTAAMPSIKNATKEEEDELKQLEAELAAL</sequence>
<accession>A0ABD3NT37</accession>
<dbReference type="AlphaFoldDB" id="A0ABD3NT37"/>
<dbReference type="GO" id="GO:0016192">
    <property type="term" value="P:vesicle-mediated transport"/>
    <property type="evidence" value="ECO:0007669"/>
    <property type="project" value="UniProtKB-ARBA"/>
</dbReference>
<keyword evidence="4" id="KW-0175">Coiled coil</keyword>
<proteinExistence type="inferred from homology"/>
<name>A0ABD3NT37_9STRA</name>
<protein>
    <submittedName>
        <fullName evidence="6">Uncharacterized protein</fullName>
    </submittedName>
</protein>
<dbReference type="Proteomes" id="UP001530400">
    <property type="component" value="Unassembled WGS sequence"/>
</dbReference>
<comment type="similarity">
    <text evidence="2">Belongs to the SNF7 family.</text>
</comment>
<keyword evidence="7" id="KW-1185">Reference proteome</keyword>
<evidence type="ECO:0000313" key="7">
    <source>
        <dbReference type="Proteomes" id="UP001530400"/>
    </source>
</evidence>
<organism evidence="6 7">
    <name type="scientific">Cyclotella atomus</name>
    <dbReference type="NCBI Taxonomy" id="382360"/>
    <lineage>
        <taxon>Eukaryota</taxon>
        <taxon>Sar</taxon>
        <taxon>Stramenopiles</taxon>
        <taxon>Ochrophyta</taxon>
        <taxon>Bacillariophyta</taxon>
        <taxon>Coscinodiscophyceae</taxon>
        <taxon>Thalassiosirophycidae</taxon>
        <taxon>Stephanodiscales</taxon>
        <taxon>Stephanodiscaceae</taxon>
        <taxon>Cyclotella</taxon>
    </lineage>
</organism>
<evidence type="ECO:0000256" key="3">
    <source>
        <dbReference type="ARBA" id="ARBA00022753"/>
    </source>
</evidence>